<dbReference type="EnsemblMetazoa" id="CapteT2492">
    <property type="protein sequence ID" value="CapteP2492"/>
    <property type="gene ID" value="CapteG2492"/>
</dbReference>
<dbReference type="GO" id="GO:0005634">
    <property type="term" value="C:nucleus"/>
    <property type="evidence" value="ECO:0007669"/>
    <property type="project" value="UniProtKB-SubCell"/>
</dbReference>
<keyword evidence="12" id="KW-0479">Metal-binding</keyword>
<dbReference type="InterPro" id="IPR017222">
    <property type="entry name" value="DUF34/NIF3_animal"/>
</dbReference>
<evidence type="ECO:0000313" key="15">
    <source>
        <dbReference type="Proteomes" id="UP000014760"/>
    </source>
</evidence>
<evidence type="ECO:0000256" key="3">
    <source>
        <dbReference type="ARBA" id="ARBA00006964"/>
    </source>
</evidence>
<evidence type="ECO:0000313" key="13">
    <source>
        <dbReference type="EMBL" id="ELT92382.1"/>
    </source>
</evidence>
<reference evidence="14" key="3">
    <citation type="submission" date="2015-06" db="UniProtKB">
        <authorList>
            <consortium name="EnsemblMetazoa"/>
        </authorList>
    </citation>
    <scope>IDENTIFICATION</scope>
</reference>
<evidence type="ECO:0000256" key="4">
    <source>
        <dbReference type="ARBA" id="ARBA00019069"/>
    </source>
</evidence>
<dbReference type="AlphaFoldDB" id="R7TFY0"/>
<dbReference type="GO" id="GO:0006355">
    <property type="term" value="P:regulation of DNA-templated transcription"/>
    <property type="evidence" value="ECO:0007669"/>
    <property type="project" value="UniProtKB-ARBA"/>
</dbReference>
<dbReference type="FunFam" id="3.40.1390.30:FF:000001">
    <property type="entry name" value="GTP cyclohydrolase 1 type 2"/>
    <property type="match status" value="1"/>
</dbReference>
<feature type="binding site" evidence="12">
    <location>
        <position position="66"/>
    </location>
    <ligand>
        <name>a divalent metal cation</name>
        <dbReference type="ChEBI" id="CHEBI:60240"/>
        <label>1</label>
    </ligand>
</feature>
<dbReference type="GO" id="GO:0005739">
    <property type="term" value="C:mitochondrion"/>
    <property type="evidence" value="ECO:0007669"/>
    <property type="project" value="TreeGrafter"/>
</dbReference>
<dbReference type="OrthoDB" id="3345469at2759"/>
<keyword evidence="8" id="KW-0539">Nucleus</keyword>
<dbReference type="Pfam" id="PF01784">
    <property type="entry name" value="DUF34_NIF3"/>
    <property type="match status" value="1"/>
</dbReference>
<dbReference type="InterPro" id="IPR036069">
    <property type="entry name" value="DUF34/NIF3_sf"/>
</dbReference>
<evidence type="ECO:0000256" key="8">
    <source>
        <dbReference type="ARBA" id="ARBA00023242"/>
    </source>
</evidence>
<keyword evidence="5" id="KW-0963">Cytoplasm</keyword>
<evidence type="ECO:0000256" key="11">
    <source>
        <dbReference type="PIRNR" id="PIRNR037490"/>
    </source>
</evidence>
<protein>
    <recommendedName>
        <fullName evidence="4 11">NIF3-like protein 1</fullName>
    </recommendedName>
</protein>
<dbReference type="PIRSF" id="PIRSF037490">
    <property type="entry name" value="UCP037490_NIF3_euk"/>
    <property type="match status" value="1"/>
</dbReference>
<dbReference type="STRING" id="283909.R7TFY0"/>
<feature type="binding site" evidence="12">
    <location>
        <position position="104"/>
    </location>
    <ligand>
        <name>a divalent metal cation</name>
        <dbReference type="ChEBI" id="CHEBI:60240"/>
        <label>1</label>
    </ligand>
</feature>
<evidence type="ECO:0000256" key="6">
    <source>
        <dbReference type="ARBA" id="ARBA00022553"/>
    </source>
</evidence>
<dbReference type="GO" id="GO:0046872">
    <property type="term" value="F:metal ion binding"/>
    <property type="evidence" value="ECO:0007669"/>
    <property type="project" value="UniProtKB-KW"/>
</dbReference>
<accession>R7TFY0</accession>
<comment type="function">
    <text evidence="9">May function as a transcriptional corepressor through its interaction with COPS2, negatively regulating the expression of genes involved in neuronal differentiation.</text>
</comment>
<dbReference type="EMBL" id="AMQN01013347">
    <property type="status" value="NOT_ANNOTATED_CDS"/>
    <property type="molecule type" value="Genomic_DNA"/>
</dbReference>
<reference evidence="13 15" key="2">
    <citation type="journal article" date="2013" name="Nature">
        <title>Insights into bilaterian evolution from three spiralian genomes.</title>
        <authorList>
            <person name="Simakov O."/>
            <person name="Marletaz F."/>
            <person name="Cho S.J."/>
            <person name="Edsinger-Gonzales E."/>
            <person name="Havlak P."/>
            <person name="Hellsten U."/>
            <person name="Kuo D.H."/>
            <person name="Larsson T."/>
            <person name="Lv J."/>
            <person name="Arendt D."/>
            <person name="Savage R."/>
            <person name="Osoegawa K."/>
            <person name="de Jong P."/>
            <person name="Grimwood J."/>
            <person name="Chapman J.A."/>
            <person name="Shapiro H."/>
            <person name="Aerts A."/>
            <person name="Otillar R.P."/>
            <person name="Terry A.Y."/>
            <person name="Boore J.L."/>
            <person name="Grigoriev I.V."/>
            <person name="Lindberg D.R."/>
            <person name="Seaver E.C."/>
            <person name="Weisblat D.A."/>
            <person name="Putnam N.H."/>
            <person name="Rokhsar D.S."/>
        </authorList>
    </citation>
    <scope>NUCLEOTIDE SEQUENCE</scope>
    <source>
        <strain evidence="13 15">I ESC-2004</strain>
    </source>
</reference>
<keyword evidence="6" id="KW-0597">Phosphoprotein</keyword>
<evidence type="ECO:0000313" key="14">
    <source>
        <dbReference type="EnsemblMetazoa" id="CapteP2492"/>
    </source>
</evidence>
<keyword evidence="15" id="KW-1185">Reference proteome</keyword>
<evidence type="ECO:0000256" key="9">
    <source>
        <dbReference type="ARBA" id="ARBA00059551"/>
    </source>
</evidence>
<comment type="subunit">
    <text evidence="10">Homodimer. Interacts with COPS2. Interacts with THOC7.</text>
</comment>
<evidence type="ECO:0000256" key="2">
    <source>
        <dbReference type="ARBA" id="ARBA00004496"/>
    </source>
</evidence>
<dbReference type="PANTHER" id="PTHR13799">
    <property type="entry name" value="NGG1 INTERACTING FACTOR 3"/>
    <property type="match status" value="1"/>
</dbReference>
<organism evidence="13">
    <name type="scientific">Capitella teleta</name>
    <name type="common">Polychaete worm</name>
    <dbReference type="NCBI Taxonomy" id="283909"/>
    <lineage>
        <taxon>Eukaryota</taxon>
        <taxon>Metazoa</taxon>
        <taxon>Spiralia</taxon>
        <taxon>Lophotrochozoa</taxon>
        <taxon>Annelida</taxon>
        <taxon>Polychaeta</taxon>
        <taxon>Sedentaria</taxon>
        <taxon>Scolecida</taxon>
        <taxon>Capitellidae</taxon>
        <taxon>Capitella</taxon>
    </lineage>
</organism>
<dbReference type="FunCoup" id="R7TFY0">
    <property type="interactions" value="1930"/>
</dbReference>
<name>R7TFY0_CAPTE</name>
<dbReference type="OMA" id="KYHEFFD"/>
<dbReference type="HOGENOM" id="CLU_037423_0_1_1"/>
<evidence type="ECO:0000256" key="7">
    <source>
        <dbReference type="ARBA" id="ARBA00022990"/>
    </source>
</evidence>
<evidence type="ECO:0000256" key="12">
    <source>
        <dbReference type="PIRSR" id="PIRSR602678-1"/>
    </source>
</evidence>
<comment type="similarity">
    <text evidence="3 11">Belongs to the GTP cyclohydrolase I type 2/NIF3 family.</text>
</comment>
<dbReference type="FunFam" id="3.40.1390.30:FF:000004">
    <property type="entry name" value="NIF3-like protein 1"/>
    <property type="match status" value="1"/>
</dbReference>
<sequence>MELKQVSRKLNQLAPTSLAGSWDNVGLLVEPSAPHQVKSIFLTNDLTLPVMHEAIEKKVDLILSYHPPIFRPLKRLTQSAWKEAIVVQCIENRIAVYSPHTSFDAVVGGVNDWLISPFFKASFRKLSLNCTEKALPLVITLLSTQEGVTDTIEIMQLTKPPIPEHGPGRIGKLDSPMTIAEAVQLVKSHLKLKNVRLAMAVGGSLDSIVKSIAVCAGSGSSVLRGVKTDLHLTGEMSHHEVLDATHAGTSVILCDHSNTERGYLSEKLKPQLLNIFEQKIEVIVSEKDEDPLLIV</sequence>
<dbReference type="Gene3D" id="3.40.1390.30">
    <property type="entry name" value="NIF3 (NGG1p interacting factor 3)-like"/>
    <property type="match status" value="1"/>
</dbReference>
<evidence type="ECO:0000256" key="5">
    <source>
        <dbReference type="ARBA" id="ARBA00022490"/>
    </source>
</evidence>
<evidence type="ECO:0000256" key="10">
    <source>
        <dbReference type="ARBA" id="ARBA00062046"/>
    </source>
</evidence>
<keyword evidence="7" id="KW-0007">Acetylation</keyword>
<gene>
    <name evidence="13" type="ORF">CAPTEDRAFT_2492</name>
</gene>
<dbReference type="EMBL" id="KB310150">
    <property type="protein sequence ID" value="ELT92382.1"/>
    <property type="molecule type" value="Genomic_DNA"/>
</dbReference>
<dbReference type="InterPro" id="IPR002678">
    <property type="entry name" value="DUF34/NIF3"/>
</dbReference>
<dbReference type="PANTHER" id="PTHR13799:SF13">
    <property type="entry name" value="NIF3-LIKE PROTEIN 1"/>
    <property type="match status" value="1"/>
</dbReference>
<dbReference type="SUPFAM" id="SSF102705">
    <property type="entry name" value="NIF3 (NGG1p interacting factor 3)-like"/>
    <property type="match status" value="1"/>
</dbReference>
<evidence type="ECO:0000256" key="1">
    <source>
        <dbReference type="ARBA" id="ARBA00004123"/>
    </source>
</evidence>
<reference evidence="15" key="1">
    <citation type="submission" date="2012-12" db="EMBL/GenBank/DDBJ databases">
        <authorList>
            <person name="Hellsten U."/>
            <person name="Grimwood J."/>
            <person name="Chapman J.A."/>
            <person name="Shapiro H."/>
            <person name="Aerts A."/>
            <person name="Otillar R.P."/>
            <person name="Terry A.Y."/>
            <person name="Boore J.L."/>
            <person name="Simakov O."/>
            <person name="Marletaz F."/>
            <person name="Cho S.-J."/>
            <person name="Edsinger-Gonzales E."/>
            <person name="Havlak P."/>
            <person name="Kuo D.-H."/>
            <person name="Larsson T."/>
            <person name="Lv J."/>
            <person name="Arendt D."/>
            <person name="Savage R."/>
            <person name="Osoegawa K."/>
            <person name="de Jong P."/>
            <person name="Lindberg D.R."/>
            <person name="Seaver E.C."/>
            <person name="Weisblat D.A."/>
            <person name="Putnam N.H."/>
            <person name="Grigoriev I.V."/>
            <person name="Rokhsar D.S."/>
        </authorList>
    </citation>
    <scope>NUCLEOTIDE SEQUENCE</scope>
    <source>
        <strain evidence="15">I ESC-2004</strain>
    </source>
</reference>
<dbReference type="Proteomes" id="UP000014760">
    <property type="component" value="Unassembled WGS sequence"/>
</dbReference>
<comment type="subcellular location">
    <subcellularLocation>
        <location evidence="2">Cytoplasm</location>
    </subcellularLocation>
    <subcellularLocation>
        <location evidence="1">Nucleus</location>
    </subcellularLocation>
</comment>
<dbReference type="NCBIfam" id="TIGR00486">
    <property type="entry name" value="YbgI_SA1388"/>
    <property type="match status" value="1"/>
</dbReference>
<feature type="binding site" evidence="12">
    <location>
        <position position="260"/>
    </location>
    <ligand>
        <name>a divalent metal cation</name>
        <dbReference type="ChEBI" id="CHEBI:60240"/>
        <label>1</label>
    </ligand>
</feature>
<proteinExistence type="inferred from homology"/>
<feature type="binding site" evidence="12">
    <location>
        <position position="256"/>
    </location>
    <ligand>
        <name>a divalent metal cation</name>
        <dbReference type="ChEBI" id="CHEBI:60240"/>
        <label>1</label>
    </ligand>
</feature>